<sequence>MEWETLLSKEHFVEMEHEGGIADRNDYETIICSTFLRRLQDKAQVFPLDEDDYVRTRLTHSLEVSAIGKKLGEYAFKKTRESRKDTWFENHSEKEFSEVLLCAGLIHDIGNPPFGHFGEYAIREWFQTHLKDLALGERKLTEILSNWQLLDLYTFEGNAQSLRLLSKTPYLGRENGFNLSYSVLGAIMKYPISSEKLRNCNPDHYKKIGYYYSERKLFEEINNRTGMNGSRHPLSYLLEAADDIAYRTSDLEDAMVKKVISFEQIMETFEQCGRNLEENQENKQEVCQCVEKLSEMYREEVAKNTRKPGLTAVQRWNQFMQGIMIRDAGETFVKEYELIMQGHFPGDLFNDTVSGHIISAISDLSEEKIYTSSVKTRRELFGRRVIDSLLSQFMPAAVGFDTKEKINFIDRRIIDTVSEFYKSMYRHESAGKSEEEKLYLRILMITDYISGMTDNYAKRLYQELFA</sequence>
<dbReference type="NCBIfam" id="TIGR01353">
    <property type="entry name" value="dGTP_triPase"/>
    <property type="match status" value="1"/>
</dbReference>
<proteinExistence type="predicted"/>
<organism evidence="3 4">
    <name type="scientific">Faecalicatena contorta</name>
    <dbReference type="NCBI Taxonomy" id="39482"/>
    <lineage>
        <taxon>Bacteria</taxon>
        <taxon>Bacillati</taxon>
        <taxon>Bacillota</taxon>
        <taxon>Clostridia</taxon>
        <taxon>Lachnospirales</taxon>
        <taxon>Lachnospiraceae</taxon>
        <taxon>Faecalicatena</taxon>
    </lineage>
</organism>
<dbReference type="InterPro" id="IPR006674">
    <property type="entry name" value="HD_domain"/>
</dbReference>
<accession>A0A174KV47</accession>
<dbReference type="SMART" id="SM00471">
    <property type="entry name" value="HDc"/>
    <property type="match status" value="1"/>
</dbReference>
<gene>
    <name evidence="3" type="primary">dgt_3</name>
    <name evidence="3" type="ORF">ERS852491_04420</name>
</gene>
<dbReference type="GO" id="GO:0008832">
    <property type="term" value="F:dGTPase activity"/>
    <property type="evidence" value="ECO:0007669"/>
    <property type="project" value="UniProtKB-EC"/>
</dbReference>
<keyword evidence="1 3" id="KW-0378">Hydrolase</keyword>
<dbReference type="STRING" id="39482.ERS852491_04420"/>
<name>A0A174KV47_9FIRM</name>
<dbReference type="PANTHER" id="PTHR11373:SF32">
    <property type="entry name" value="DEOXYGUANOSINETRIPHOSPHATE TRIPHOSPHOHYDROLASE"/>
    <property type="match status" value="1"/>
</dbReference>
<dbReference type="CDD" id="cd00077">
    <property type="entry name" value="HDc"/>
    <property type="match status" value="1"/>
</dbReference>
<reference evidence="3 4" key="1">
    <citation type="submission" date="2015-09" db="EMBL/GenBank/DDBJ databases">
        <authorList>
            <consortium name="Pathogen Informatics"/>
        </authorList>
    </citation>
    <scope>NUCLEOTIDE SEQUENCE [LARGE SCALE GENOMIC DNA]</scope>
    <source>
        <strain evidence="3 4">2789STDY5834876</strain>
    </source>
</reference>
<dbReference type="PANTHER" id="PTHR11373">
    <property type="entry name" value="DEOXYNUCLEOSIDE TRIPHOSPHATE TRIPHOSPHOHYDROLASE"/>
    <property type="match status" value="1"/>
</dbReference>
<dbReference type="OrthoDB" id="9803619at2"/>
<dbReference type="InterPro" id="IPR006261">
    <property type="entry name" value="dGTPase"/>
</dbReference>
<dbReference type="Pfam" id="PF01966">
    <property type="entry name" value="HD"/>
    <property type="match status" value="1"/>
</dbReference>
<evidence type="ECO:0000313" key="4">
    <source>
        <dbReference type="Proteomes" id="UP000095544"/>
    </source>
</evidence>
<dbReference type="InterPro" id="IPR023293">
    <property type="entry name" value="dGTP_triP_hydro_central_sf"/>
</dbReference>
<dbReference type="EC" id="3.1.5.1" evidence="3"/>
<evidence type="ECO:0000259" key="2">
    <source>
        <dbReference type="SMART" id="SM00471"/>
    </source>
</evidence>
<dbReference type="InterPro" id="IPR003607">
    <property type="entry name" value="HD/PDEase_dom"/>
</dbReference>
<dbReference type="GO" id="GO:0006203">
    <property type="term" value="P:dGTP catabolic process"/>
    <property type="evidence" value="ECO:0007669"/>
    <property type="project" value="TreeGrafter"/>
</dbReference>
<dbReference type="AlphaFoldDB" id="A0A174KV47"/>
<dbReference type="EMBL" id="CYZU01000062">
    <property type="protein sequence ID" value="CUP16074.1"/>
    <property type="molecule type" value="Genomic_DNA"/>
</dbReference>
<dbReference type="SUPFAM" id="SSF109604">
    <property type="entry name" value="HD-domain/PDEase-like"/>
    <property type="match status" value="1"/>
</dbReference>
<dbReference type="InterPro" id="IPR027432">
    <property type="entry name" value="dGTP_triphosphohydrolase_C"/>
</dbReference>
<dbReference type="InterPro" id="IPR050135">
    <property type="entry name" value="dGTPase-like"/>
</dbReference>
<dbReference type="Gene3D" id="1.10.3550.10">
    <property type="entry name" value="eoxyguanosinetriphosphate triphosphohydrolase domain-like"/>
    <property type="match status" value="1"/>
</dbReference>
<evidence type="ECO:0000313" key="3">
    <source>
        <dbReference type="EMBL" id="CUP16074.1"/>
    </source>
</evidence>
<dbReference type="Gene3D" id="1.10.3210.10">
    <property type="entry name" value="Hypothetical protein af1432"/>
    <property type="match status" value="1"/>
</dbReference>
<dbReference type="RefSeq" id="WP_055154979.1">
    <property type="nucleotide sequence ID" value="NZ_CYZU01000062.1"/>
</dbReference>
<feature type="domain" description="HD/PDEase" evidence="2">
    <location>
        <begin position="53"/>
        <end position="256"/>
    </location>
</feature>
<dbReference type="Gene3D" id="1.10.3410.10">
    <property type="entry name" value="putative deoxyguanosinetriphosphate triphosphohydrolase like domain"/>
    <property type="match status" value="1"/>
</dbReference>
<dbReference type="Proteomes" id="UP000095544">
    <property type="component" value="Unassembled WGS sequence"/>
</dbReference>
<evidence type="ECO:0000256" key="1">
    <source>
        <dbReference type="ARBA" id="ARBA00022801"/>
    </source>
</evidence>
<protein>
    <submittedName>
        <fullName evidence="3">Deoxyguanosinetriphosphate triphosphohydrolase</fullName>
        <ecNumber evidence="3">3.1.5.1</ecNumber>
    </submittedName>
</protein>